<reference evidence="2" key="1">
    <citation type="submission" date="2018-07" db="EMBL/GenBank/DDBJ databases">
        <title>Complete genome sequence of Sphingomonas bisphenolicum strain AO1, a bisphenol A degradative bacterium isolated from Japanese farm field.</title>
        <authorList>
            <person name="Murakami M."/>
            <person name="Koh M."/>
            <person name="Koba S."/>
            <person name="Matsumura Y."/>
        </authorList>
    </citation>
    <scope>NUCLEOTIDE SEQUENCE</scope>
    <source>
        <strain evidence="2">AO1</strain>
    </source>
</reference>
<feature type="domain" description="Prolyl 3,4-dihydroxylase TPA1/OFD1 N-terminal" evidence="1">
    <location>
        <begin position="148"/>
        <end position="239"/>
    </location>
</feature>
<dbReference type="Pfam" id="PF13661">
    <property type="entry name" value="2OG-FeII_Oxy_4"/>
    <property type="match status" value="1"/>
</dbReference>
<evidence type="ECO:0000313" key="3">
    <source>
        <dbReference type="Proteomes" id="UP001059971"/>
    </source>
</evidence>
<dbReference type="InterPro" id="IPR051842">
    <property type="entry name" value="uS12_prolyl_hydroxylase"/>
</dbReference>
<dbReference type="PANTHER" id="PTHR12117">
    <property type="entry name" value="HISTONE ACETYLTRANSFERASE COMPLEX"/>
    <property type="match status" value="1"/>
</dbReference>
<dbReference type="EMBL" id="AP018817">
    <property type="protein sequence ID" value="BBF68434.1"/>
    <property type="molecule type" value="Genomic_DNA"/>
</dbReference>
<evidence type="ECO:0000259" key="1">
    <source>
        <dbReference type="Pfam" id="PF13661"/>
    </source>
</evidence>
<protein>
    <submittedName>
        <fullName evidence="2">2OG-Fe(II) oxygenase</fullName>
    </submittedName>
</protein>
<dbReference type="Proteomes" id="UP001059971">
    <property type="component" value="Chromosome 1"/>
</dbReference>
<dbReference type="PANTHER" id="PTHR12117:SF0">
    <property type="entry name" value="PROLYL 3-HYDROXYLASE OGFOD1"/>
    <property type="match status" value="1"/>
</dbReference>
<evidence type="ECO:0000313" key="2">
    <source>
        <dbReference type="EMBL" id="BBF68434.1"/>
    </source>
</evidence>
<accession>A0ABM7G1L9</accession>
<dbReference type="RefSeq" id="WP_261935876.1">
    <property type="nucleotide sequence ID" value="NZ_AP018817.1"/>
</dbReference>
<dbReference type="InterPro" id="IPR039558">
    <property type="entry name" value="TPA1/OFD1_N"/>
</dbReference>
<dbReference type="Gene3D" id="2.60.120.620">
    <property type="entry name" value="q2cbj1_9rhob like domain"/>
    <property type="match status" value="1"/>
</dbReference>
<gene>
    <name evidence="2" type="ORF">SBA_ch1_06340</name>
</gene>
<proteinExistence type="predicted"/>
<name>A0ABM7G1L9_9SPHN</name>
<sequence length="241" mass="26318">MHAQSPFGLAGGIDRKRLRVDYQRNGHVRIDPFLTDAAAYALIGHLAARKEDWRIVLNSGEKVFEIDHTAAAAMNVAQHTALDNAVQEAARHGFQFRYSAIRVPDAAEARVRSAHLLDSFVAFLSSPATLDLIRFITGQDAIAFADGQATRYCGGDFLTAHDDDVAGKNRHAAYVLGLTEQWRAEWGGLLLFHHDDGGLSCTTPAFNTLDLFRVPQLHSVSYVAPSAGASRTSVTGWFRSA</sequence>
<organism evidence="2 3">
    <name type="scientific">Sphingomonas bisphenolicum</name>
    <dbReference type="NCBI Taxonomy" id="296544"/>
    <lineage>
        <taxon>Bacteria</taxon>
        <taxon>Pseudomonadati</taxon>
        <taxon>Pseudomonadota</taxon>
        <taxon>Alphaproteobacteria</taxon>
        <taxon>Sphingomonadales</taxon>
        <taxon>Sphingomonadaceae</taxon>
        <taxon>Sphingomonas</taxon>
    </lineage>
</organism>
<keyword evidence="3" id="KW-1185">Reference proteome</keyword>